<proteinExistence type="predicted"/>
<protein>
    <submittedName>
        <fullName evidence="1">Uncharacterized protein</fullName>
    </submittedName>
</protein>
<evidence type="ECO:0000313" key="2">
    <source>
        <dbReference type="Proteomes" id="UP001165488"/>
    </source>
</evidence>
<keyword evidence="2" id="KW-1185">Reference proteome</keyword>
<organism evidence="1 2">
    <name type="scientific">Belliella calami</name>
    <dbReference type="NCBI Taxonomy" id="2923436"/>
    <lineage>
        <taxon>Bacteria</taxon>
        <taxon>Pseudomonadati</taxon>
        <taxon>Bacteroidota</taxon>
        <taxon>Cytophagia</taxon>
        <taxon>Cytophagales</taxon>
        <taxon>Cyclobacteriaceae</taxon>
        <taxon>Belliella</taxon>
    </lineage>
</organism>
<evidence type="ECO:0000313" key="1">
    <source>
        <dbReference type="EMBL" id="MCH7398216.1"/>
    </source>
</evidence>
<dbReference type="Proteomes" id="UP001165488">
    <property type="component" value="Unassembled WGS sequence"/>
</dbReference>
<dbReference type="EMBL" id="JAKZGS010000006">
    <property type="protein sequence ID" value="MCH7398216.1"/>
    <property type="molecule type" value="Genomic_DNA"/>
</dbReference>
<sequence>MNFNLQNLHLVIDVARHPFLDYDSHINYAELKEFDKQKLVDFLIANPERVLGSIDAKLLSDVKDTISKARTISIALKKKYGFV</sequence>
<dbReference type="RefSeq" id="WP_241274731.1">
    <property type="nucleotide sequence ID" value="NZ_JAKZGS010000006.1"/>
</dbReference>
<reference evidence="1" key="1">
    <citation type="submission" date="2022-03" db="EMBL/GenBank/DDBJ databases">
        <title>De novo assembled genomes of Belliella spp. (Cyclobacteriaceae) strains.</title>
        <authorList>
            <person name="Szabo A."/>
            <person name="Korponai K."/>
            <person name="Felfoldi T."/>
        </authorList>
    </citation>
    <scope>NUCLEOTIDE SEQUENCE</scope>
    <source>
        <strain evidence="1">DSM 107340</strain>
    </source>
</reference>
<gene>
    <name evidence="1" type="ORF">MM236_09460</name>
</gene>
<accession>A0ABS9UNL0</accession>
<name>A0ABS9UNL0_9BACT</name>
<comment type="caution">
    <text evidence="1">The sequence shown here is derived from an EMBL/GenBank/DDBJ whole genome shotgun (WGS) entry which is preliminary data.</text>
</comment>